<dbReference type="EMBL" id="JAXIOK010000019">
    <property type="protein sequence ID" value="KAK4748237.1"/>
    <property type="molecule type" value="Genomic_DNA"/>
</dbReference>
<dbReference type="InterPro" id="IPR038937">
    <property type="entry name" value="RopGEF"/>
</dbReference>
<dbReference type="Pfam" id="PF03759">
    <property type="entry name" value="PRONE"/>
    <property type="match status" value="1"/>
</dbReference>
<evidence type="ECO:0000259" key="4">
    <source>
        <dbReference type="PROSITE" id="PS51334"/>
    </source>
</evidence>
<dbReference type="GO" id="GO:0005085">
    <property type="term" value="F:guanyl-nucleotide exchange factor activity"/>
    <property type="evidence" value="ECO:0007669"/>
    <property type="project" value="UniProtKB-UniRule"/>
</dbReference>
<dbReference type="Proteomes" id="UP001345219">
    <property type="component" value="Chromosome 12"/>
</dbReference>
<dbReference type="PANTHER" id="PTHR33101:SF14">
    <property type="entry name" value="ROP GUANINE NUCLEOTIDE EXCHANGE FACTOR 7"/>
    <property type="match status" value="1"/>
</dbReference>
<organism evidence="5 6">
    <name type="scientific">Trapa incisa</name>
    <dbReference type="NCBI Taxonomy" id="236973"/>
    <lineage>
        <taxon>Eukaryota</taxon>
        <taxon>Viridiplantae</taxon>
        <taxon>Streptophyta</taxon>
        <taxon>Embryophyta</taxon>
        <taxon>Tracheophyta</taxon>
        <taxon>Spermatophyta</taxon>
        <taxon>Magnoliopsida</taxon>
        <taxon>eudicotyledons</taxon>
        <taxon>Gunneridae</taxon>
        <taxon>Pentapetalae</taxon>
        <taxon>rosids</taxon>
        <taxon>malvids</taxon>
        <taxon>Myrtales</taxon>
        <taxon>Lythraceae</taxon>
        <taxon>Trapa</taxon>
    </lineage>
</organism>
<feature type="compositionally biased region" description="Basic and acidic residues" evidence="3">
    <location>
        <begin position="1"/>
        <end position="12"/>
    </location>
</feature>
<feature type="compositionally biased region" description="Low complexity" evidence="3">
    <location>
        <begin position="38"/>
        <end position="52"/>
    </location>
</feature>
<evidence type="ECO:0000256" key="3">
    <source>
        <dbReference type="SAM" id="MobiDB-lite"/>
    </source>
</evidence>
<keyword evidence="1 2" id="KW-0344">Guanine-nucleotide releasing factor</keyword>
<reference evidence="5 6" key="1">
    <citation type="journal article" date="2023" name="Hortic Res">
        <title>Pangenome of water caltrop reveals structural variations and asymmetric subgenome divergence after allopolyploidization.</title>
        <authorList>
            <person name="Zhang X."/>
            <person name="Chen Y."/>
            <person name="Wang L."/>
            <person name="Yuan Y."/>
            <person name="Fang M."/>
            <person name="Shi L."/>
            <person name="Lu R."/>
            <person name="Comes H.P."/>
            <person name="Ma Y."/>
            <person name="Chen Y."/>
            <person name="Huang G."/>
            <person name="Zhou Y."/>
            <person name="Zheng Z."/>
            <person name="Qiu Y."/>
        </authorList>
    </citation>
    <scope>NUCLEOTIDE SEQUENCE [LARGE SCALE GENOMIC DNA]</scope>
    <source>
        <tissue evidence="5">Roots</tissue>
    </source>
</reference>
<protein>
    <recommendedName>
        <fullName evidence="4">PRONE domain-containing protein</fullName>
    </recommendedName>
</protein>
<accession>A0AAN7JKZ2</accession>
<sequence>MEDSSERPKDVKGGAFEDCGTGRVDSGQMETFADLIKAESSSSSGFSAAATAVNDEPSRRISEVSSSSTNSMSWPLQLERMPSLEPPDCSSENGAEEDDSKDKQRSTVSVSEVEMMKERFAKLLLGEDMSGSGNGVSTALAISNAITNLCATLFGQLSRLEPLPPEKKSMWRREMNWLLAVGDHMVELVPNLQTFPDGSKLEVMTCRPRQDLYVNLQALRKLDNMLLEILDSFEDREFWYVDQGVVGLDSDGSASFQRALQRQEEKWWLPMPQVPPGGLHENYRKHLQYRRDSTNQILKAAMAINSVTLADMEIPQSYLEALPKSGRACLGDNIHRHIVSDHFTPESLLNCLDLSSEHQAIEIANRIEASVYVWRKRTNSKPTSISGRLGSKSSWELVRELMADGEKRELLAERAEGILLYLKQWFPSLPQTTLDMSKIQYNKDVGKSILESYSRVLESLAFNIVARIDDLLYVDDMAKHSDDNRSIARVGLIAHKSITIPYSVHTSGTPYRTTFKTPSFSPAHLQHSPTANKVGDKSPFGPSINRLPHRGFDVRKVFTDIIRTDIRSKEGRKSAQLDSALLLG</sequence>
<keyword evidence="6" id="KW-1185">Reference proteome</keyword>
<dbReference type="Gene3D" id="1.20.58.2010">
    <property type="entry name" value="PRONE domain, subdomain 1"/>
    <property type="match status" value="2"/>
</dbReference>
<evidence type="ECO:0000256" key="1">
    <source>
        <dbReference type="ARBA" id="ARBA00022658"/>
    </source>
</evidence>
<dbReference type="PROSITE" id="PS51334">
    <property type="entry name" value="PRONE"/>
    <property type="match status" value="1"/>
</dbReference>
<dbReference type="PANTHER" id="PTHR33101">
    <property type="entry name" value="ROP GUANINE NUCLEOTIDE EXCHANGE FACTOR 1"/>
    <property type="match status" value="1"/>
</dbReference>
<evidence type="ECO:0000313" key="5">
    <source>
        <dbReference type="EMBL" id="KAK4748237.1"/>
    </source>
</evidence>
<dbReference type="InterPro" id="IPR005512">
    <property type="entry name" value="PRONE_dom"/>
</dbReference>
<proteinExistence type="predicted"/>
<dbReference type="FunFam" id="1.20.58.2010:FF:000004">
    <property type="entry name" value="Rop guanine nucleotide exchange factor 1"/>
    <property type="match status" value="1"/>
</dbReference>
<dbReference type="FunFam" id="1.20.58.2010:FF:000001">
    <property type="entry name" value="Rop guanine nucleotide exchange factor 14"/>
    <property type="match status" value="1"/>
</dbReference>
<feature type="region of interest" description="Disordered" evidence="3">
    <location>
        <begin position="1"/>
        <end position="25"/>
    </location>
</feature>
<comment type="caution">
    <text evidence="5">The sequence shown here is derived from an EMBL/GenBank/DDBJ whole genome shotgun (WGS) entry which is preliminary data.</text>
</comment>
<gene>
    <name evidence="5" type="ORF">SAY87_014823</name>
</gene>
<name>A0AAN7JKZ2_9MYRT</name>
<evidence type="ECO:0000313" key="6">
    <source>
        <dbReference type="Proteomes" id="UP001345219"/>
    </source>
</evidence>
<dbReference type="GO" id="GO:0005886">
    <property type="term" value="C:plasma membrane"/>
    <property type="evidence" value="ECO:0007669"/>
    <property type="project" value="UniProtKB-ARBA"/>
</dbReference>
<evidence type="ECO:0000256" key="2">
    <source>
        <dbReference type="PROSITE-ProRule" id="PRU00663"/>
    </source>
</evidence>
<feature type="compositionally biased region" description="Low complexity" evidence="3">
    <location>
        <begin position="63"/>
        <end position="73"/>
    </location>
</feature>
<dbReference type="AlphaFoldDB" id="A0AAN7JKZ2"/>
<feature type="domain" description="PRONE" evidence="4">
    <location>
        <begin position="103"/>
        <end position="485"/>
    </location>
</feature>
<feature type="region of interest" description="Disordered" evidence="3">
    <location>
        <begin position="38"/>
        <end position="110"/>
    </location>
</feature>